<dbReference type="CAZy" id="GH18">
    <property type="family name" value="Glycoside Hydrolase Family 18"/>
</dbReference>
<evidence type="ECO:0000256" key="9">
    <source>
        <dbReference type="ARBA" id="ARBA00023295"/>
    </source>
</evidence>
<feature type="region of interest" description="Disordered" evidence="12">
    <location>
        <begin position="104"/>
        <end position="131"/>
    </location>
</feature>
<dbReference type="InterPro" id="IPR017853">
    <property type="entry name" value="GH"/>
</dbReference>
<evidence type="ECO:0000256" key="11">
    <source>
        <dbReference type="RuleBase" id="RU000489"/>
    </source>
</evidence>
<dbReference type="HOGENOM" id="CLU_002833_1_3_1"/>
<accession>E5A3Y4</accession>
<dbReference type="RefSeq" id="XP_003841808.1">
    <property type="nucleotide sequence ID" value="XM_003841760.1"/>
</dbReference>
<dbReference type="InParanoid" id="E5A3Y4"/>
<dbReference type="SUPFAM" id="SSF54556">
    <property type="entry name" value="Chitinase insertion domain"/>
    <property type="match status" value="1"/>
</dbReference>
<dbReference type="FunFam" id="3.10.50.10:FF:000005">
    <property type="entry name" value="Endochitinase B1"/>
    <property type="match status" value="1"/>
</dbReference>
<dbReference type="PROSITE" id="PS01095">
    <property type="entry name" value="GH18_1"/>
    <property type="match status" value="1"/>
</dbReference>
<sequence>MTIKRVSAGSRFGTRNDTCQVPREHLGPLGRRERRCGVMKRRVRDFITCARPFQWFYLTLVLLSATALAQQDTSDNNTCDWYCWVEERIDSLQDQIDKITKYLFPDEGSPDPKPPGSYQPSEPPKSVPSTFGTPYVISEPSQYAPSSLAVITVSTTAPGYPSNTNIAAEPKPEIESRDGYRSIAYFGNWDIYARKFFPQQIPASQLTHLLYSFADNREDGTVFLTDTYADAEIHYDGDSWSDTGKNVYGAIKQLSLLKAQNRNMKVMLSIGGWTYTNEKKHMDAPASTAEGRTRFAASAVQLLKDCGFDGIDVDWEYPQDTNQGQQLLELLREIRRQLDEYANTLIYDDGNGGEMKPTFLLSIAAPAGEKNYGNMPLGDMAETLDFINLMAYDYAGSWDKTTGHASNLYASSSNPSSTPFNTDSVIKAYVAASVPASKLNLGMPLYGRSFTSTTGLGKSYNGIGAGTWEKGVYDFKDMPLQGQTEYYDEEAGATYSFNAETGMLVSYDTVDMALRKAEYVKRLGLGGAMWWEVSGDKAGEESIIRNVVASLADSQGSGIESSSNWLLYPDSKYDNIANSGYATKRR</sequence>
<dbReference type="InterPro" id="IPR001579">
    <property type="entry name" value="Glyco_hydro_18_chit_AS"/>
</dbReference>
<dbReference type="GO" id="GO:0008843">
    <property type="term" value="F:endochitinase activity"/>
    <property type="evidence" value="ECO:0007669"/>
    <property type="project" value="UniProtKB-EC"/>
</dbReference>
<dbReference type="SMART" id="SM00636">
    <property type="entry name" value="Glyco_18"/>
    <property type="match status" value="1"/>
</dbReference>
<dbReference type="Proteomes" id="UP000002668">
    <property type="component" value="Genome"/>
</dbReference>
<dbReference type="InterPro" id="IPR001223">
    <property type="entry name" value="Glyco_hydro18_cat"/>
</dbReference>
<proteinExistence type="inferred from homology"/>
<dbReference type="PANTHER" id="PTHR11177">
    <property type="entry name" value="CHITINASE"/>
    <property type="match status" value="1"/>
</dbReference>
<evidence type="ECO:0000256" key="3">
    <source>
        <dbReference type="ARBA" id="ARBA00008682"/>
    </source>
</evidence>
<gene>
    <name evidence="14" type="ORF">LEMA_P097380.1</name>
</gene>
<dbReference type="PANTHER" id="PTHR11177:SF384">
    <property type="entry name" value="CHITINASE"/>
    <property type="match status" value="1"/>
</dbReference>
<name>E5A3Y4_LEPMJ</name>
<keyword evidence="8" id="KW-0119">Carbohydrate metabolism</keyword>
<dbReference type="EMBL" id="FP929133">
    <property type="protein sequence ID" value="CBX98329.1"/>
    <property type="molecule type" value="Genomic_DNA"/>
</dbReference>
<comment type="similarity">
    <text evidence="3">Belongs to the glycosyl hydrolase 18 family. Chitinase class V subfamily.</text>
</comment>
<reference evidence="15" key="1">
    <citation type="journal article" date="2011" name="Nat. Commun.">
        <title>Effector diversification within compartments of the Leptosphaeria maculans genome affected by Repeat-Induced Point mutations.</title>
        <authorList>
            <person name="Rouxel T."/>
            <person name="Grandaubert J."/>
            <person name="Hane J.K."/>
            <person name="Hoede C."/>
            <person name="van de Wouw A.P."/>
            <person name="Couloux A."/>
            <person name="Dominguez V."/>
            <person name="Anthouard V."/>
            <person name="Bally P."/>
            <person name="Bourras S."/>
            <person name="Cozijnsen A.J."/>
            <person name="Ciuffetti L.M."/>
            <person name="Degrave A."/>
            <person name="Dilmaghani A."/>
            <person name="Duret L."/>
            <person name="Fudal I."/>
            <person name="Goodwin S.B."/>
            <person name="Gout L."/>
            <person name="Glaser N."/>
            <person name="Linglin J."/>
            <person name="Kema G.H.J."/>
            <person name="Lapalu N."/>
            <person name="Lawrence C.B."/>
            <person name="May K."/>
            <person name="Meyer M."/>
            <person name="Ollivier B."/>
            <person name="Poulain J."/>
            <person name="Schoch C.L."/>
            <person name="Simon A."/>
            <person name="Spatafora J.W."/>
            <person name="Stachowiak A."/>
            <person name="Turgeon B.G."/>
            <person name="Tyler B.M."/>
            <person name="Vincent D."/>
            <person name="Weissenbach J."/>
            <person name="Amselem J."/>
            <person name="Quesneville H."/>
            <person name="Oliver R.P."/>
            <person name="Wincker P."/>
            <person name="Balesdent M.-H."/>
            <person name="Howlett B.J."/>
        </authorList>
    </citation>
    <scope>NUCLEOTIDE SEQUENCE [LARGE SCALE GENOMIC DNA]</scope>
    <source>
        <strain evidence="15">JN3 / isolate v23.1.3 / race Av1-4-5-6-7-8</strain>
    </source>
</reference>
<dbReference type="eggNOG" id="KOG2806">
    <property type="taxonomic scope" value="Eukaryota"/>
</dbReference>
<dbReference type="OrthoDB" id="76388at2759"/>
<comment type="catalytic activity">
    <reaction evidence="1">
        <text>Random endo-hydrolysis of N-acetyl-beta-D-glucosaminide (1-&gt;4)-beta-linkages in chitin and chitodextrins.</text>
        <dbReference type="EC" id="3.2.1.14"/>
    </reaction>
</comment>
<dbReference type="AlphaFoldDB" id="E5A3Y4"/>
<dbReference type="GO" id="GO:0006032">
    <property type="term" value="P:chitin catabolic process"/>
    <property type="evidence" value="ECO:0007669"/>
    <property type="project" value="UniProtKB-KW"/>
</dbReference>
<evidence type="ECO:0000256" key="6">
    <source>
        <dbReference type="ARBA" id="ARBA00022801"/>
    </source>
</evidence>
<keyword evidence="7" id="KW-0146">Chitin degradation</keyword>
<evidence type="ECO:0000256" key="10">
    <source>
        <dbReference type="ARBA" id="ARBA00023326"/>
    </source>
</evidence>
<evidence type="ECO:0000259" key="13">
    <source>
        <dbReference type="PROSITE" id="PS51910"/>
    </source>
</evidence>
<keyword evidence="6 11" id="KW-0378">Hydrolase</keyword>
<dbReference type="GeneID" id="13286242"/>
<comment type="subcellular location">
    <subcellularLocation>
        <location evidence="2">Secreted</location>
    </subcellularLocation>
</comment>
<keyword evidence="10" id="KW-0624">Polysaccharide degradation</keyword>
<dbReference type="GO" id="GO:0000272">
    <property type="term" value="P:polysaccharide catabolic process"/>
    <property type="evidence" value="ECO:0007669"/>
    <property type="project" value="UniProtKB-KW"/>
</dbReference>
<dbReference type="PROSITE" id="PS51910">
    <property type="entry name" value="GH18_2"/>
    <property type="match status" value="1"/>
</dbReference>
<feature type="domain" description="GH18" evidence="13">
    <location>
        <begin position="180"/>
        <end position="554"/>
    </location>
</feature>
<dbReference type="CDD" id="cd06548">
    <property type="entry name" value="GH18_chitinase"/>
    <property type="match status" value="1"/>
</dbReference>
<evidence type="ECO:0000256" key="2">
    <source>
        <dbReference type="ARBA" id="ARBA00004613"/>
    </source>
</evidence>
<evidence type="ECO:0000256" key="5">
    <source>
        <dbReference type="ARBA" id="ARBA00022525"/>
    </source>
</evidence>
<evidence type="ECO:0000256" key="12">
    <source>
        <dbReference type="SAM" id="MobiDB-lite"/>
    </source>
</evidence>
<dbReference type="EC" id="3.2.1.14" evidence="4"/>
<keyword evidence="5" id="KW-0964">Secreted</keyword>
<evidence type="ECO:0000256" key="8">
    <source>
        <dbReference type="ARBA" id="ARBA00023277"/>
    </source>
</evidence>
<dbReference type="OMA" id="NIKFNGM"/>
<dbReference type="VEuPathDB" id="FungiDB:LEMA_P097380.1"/>
<dbReference type="InterPro" id="IPR050314">
    <property type="entry name" value="Glycosyl_Hydrlase_18"/>
</dbReference>
<dbReference type="SUPFAM" id="SSF51445">
    <property type="entry name" value="(Trans)glycosidases"/>
    <property type="match status" value="1"/>
</dbReference>
<feature type="compositionally biased region" description="Pro residues" evidence="12">
    <location>
        <begin position="111"/>
        <end position="126"/>
    </location>
</feature>
<evidence type="ECO:0000313" key="14">
    <source>
        <dbReference type="EMBL" id="CBX98329.1"/>
    </source>
</evidence>
<dbReference type="Gene3D" id="3.20.20.80">
    <property type="entry name" value="Glycosidases"/>
    <property type="match status" value="1"/>
</dbReference>
<keyword evidence="15" id="KW-1185">Reference proteome</keyword>
<dbReference type="Gene3D" id="3.10.50.10">
    <property type="match status" value="1"/>
</dbReference>
<protein>
    <recommendedName>
        <fullName evidence="4">chitinase</fullName>
        <ecNumber evidence="4">3.2.1.14</ecNumber>
    </recommendedName>
</protein>
<dbReference type="InterPro" id="IPR011583">
    <property type="entry name" value="Chitinase_II/V-like_cat"/>
</dbReference>
<organism evidence="15">
    <name type="scientific">Leptosphaeria maculans (strain JN3 / isolate v23.1.3 / race Av1-4-5-6-7-8)</name>
    <name type="common">Blackleg fungus</name>
    <name type="synonym">Phoma lingam</name>
    <dbReference type="NCBI Taxonomy" id="985895"/>
    <lineage>
        <taxon>Eukaryota</taxon>
        <taxon>Fungi</taxon>
        <taxon>Dikarya</taxon>
        <taxon>Ascomycota</taxon>
        <taxon>Pezizomycotina</taxon>
        <taxon>Dothideomycetes</taxon>
        <taxon>Pleosporomycetidae</taxon>
        <taxon>Pleosporales</taxon>
        <taxon>Pleosporineae</taxon>
        <taxon>Leptosphaeriaceae</taxon>
        <taxon>Plenodomus</taxon>
        <taxon>Plenodomus lingam/Leptosphaeria maculans species complex</taxon>
    </lineage>
</organism>
<evidence type="ECO:0000256" key="7">
    <source>
        <dbReference type="ARBA" id="ARBA00023024"/>
    </source>
</evidence>
<evidence type="ECO:0000256" key="4">
    <source>
        <dbReference type="ARBA" id="ARBA00012729"/>
    </source>
</evidence>
<dbReference type="STRING" id="985895.E5A3Y4"/>
<evidence type="ECO:0000313" key="15">
    <source>
        <dbReference type="Proteomes" id="UP000002668"/>
    </source>
</evidence>
<dbReference type="GO" id="GO:0005576">
    <property type="term" value="C:extracellular region"/>
    <property type="evidence" value="ECO:0007669"/>
    <property type="project" value="UniProtKB-SubCell"/>
</dbReference>
<dbReference type="GO" id="GO:0008061">
    <property type="term" value="F:chitin binding"/>
    <property type="evidence" value="ECO:0007669"/>
    <property type="project" value="InterPro"/>
</dbReference>
<dbReference type="FunFam" id="3.20.20.80:FF:000075">
    <property type="entry name" value="Sporulation-specific chitinase"/>
    <property type="match status" value="1"/>
</dbReference>
<evidence type="ECO:0000256" key="1">
    <source>
        <dbReference type="ARBA" id="ARBA00000822"/>
    </source>
</evidence>
<dbReference type="Pfam" id="PF00704">
    <property type="entry name" value="Glyco_hydro_18"/>
    <property type="match status" value="1"/>
</dbReference>
<dbReference type="InterPro" id="IPR029070">
    <property type="entry name" value="Chitinase_insertion_sf"/>
</dbReference>
<keyword evidence="9 11" id="KW-0326">Glycosidase</keyword>
<dbReference type="FunCoup" id="E5A3Y4">
    <property type="interactions" value="534"/>
</dbReference>